<dbReference type="InterPro" id="IPR037883">
    <property type="entry name" value="Knr4/Smi1-like_sf"/>
</dbReference>
<dbReference type="Proteomes" id="UP000629870">
    <property type="component" value="Unassembled WGS sequence"/>
</dbReference>
<gene>
    <name evidence="2" type="ORF">FHR04_15455</name>
    <name evidence="1" type="ORF">HNQ04_003159</name>
</gene>
<evidence type="ECO:0000313" key="1">
    <source>
        <dbReference type="EMBL" id="MBB6017888.1"/>
    </source>
</evidence>
<comment type="caution">
    <text evidence="2">The sequence shown here is derived from an EMBL/GenBank/DDBJ whole genome shotgun (WGS) entry which is preliminary data.</text>
</comment>
<keyword evidence="4" id="KW-1185">Reference proteome</keyword>
<evidence type="ECO:0000313" key="2">
    <source>
        <dbReference type="EMBL" id="TNM68951.1"/>
    </source>
</evidence>
<accession>A0A5C4Y0B6</accession>
<dbReference type="RefSeq" id="WP_139404202.1">
    <property type="nucleotide sequence ID" value="NZ_JACHEW010000020.1"/>
</dbReference>
<evidence type="ECO:0000313" key="4">
    <source>
        <dbReference type="Proteomes" id="UP000629870"/>
    </source>
</evidence>
<reference evidence="2 3" key="1">
    <citation type="submission" date="2019-06" db="EMBL/GenBank/DDBJ databases">
        <title>Genome sequence of Deinococcus radiopugnans ATCC 19172.</title>
        <authorList>
            <person name="Maclea K.S."/>
            <person name="Maynard C.R."/>
        </authorList>
    </citation>
    <scope>NUCLEOTIDE SEQUENCE [LARGE SCALE GENOMIC DNA]</scope>
    <source>
        <strain evidence="2 3">ATCC 19172</strain>
    </source>
</reference>
<sequence>MESEILKNIHPALRIAWDEMGDYGKPASEEDIQALLAVFPDTPLDYLDIARQLEIVSLNTVSDFQSSFQFFLLSPADILGWLEWYPHLQEQRPGAFFFANDGDTAFLVAEHGGQRGVFKVETSVPDWNYAKYLAPSIRELLCGGVGWAEENS</sequence>
<dbReference type="Proteomes" id="UP000313988">
    <property type="component" value="Unassembled WGS sequence"/>
</dbReference>
<reference evidence="1 4" key="2">
    <citation type="submission" date="2020-08" db="EMBL/GenBank/DDBJ databases">
        <title>Genomic Encyclopedia of Type Strains, Phase IV (KMG-IV): sequencing the most valuable type-strain genomes for metagenomic binning, comparative biology and taxonomic classification.</title>
        <authorList>
            <person name="Goeker M."/>
        </authorList>
    </citation>
    <scope>NUCLEOTIDE SEQUENCE [LARGE SCALE GENOMIC DNA]</scope>
    <source>
        <strain evidence="1 4">DSM 12027</strain>
    </source>
</reference>
<dbReference type="AlphaFoldDB" id="A0A5C4Y0B6"/>
<evidence type="ECO:0000313" key="3">
    <source>
        <dbReference type="Proteomes" id="UP000313988"/>
    </source>
</evidence>
<dbReference type="Gene3D" id="3.40.1580.10">
    <property type="entry name" value="SMI1/KNR4-like"/>
    <property type="match status" value="1"/>
</dbReference>
<protein>
    <recommendedName>
        <fullName evidence="5">SMI1/KNR4 family protein</fullName>
    </recommendedName>
</protein>
<evidence type="ECO:0008006" key="5">
    <source>
        <dbReference type="Google" id="ProtNLM"/>
    </source>
</evidence>
<proteinExistence type="predicted"/>
<dbReference type="OrthoDB" id="9946010at2"/>
<dbReference type="EMBL" id="VDMO01000019">
    <property type="protein sequence ID" value="TNM68951.1"/>
    <property type="molecule type" value="Genomic_DNA"/>
</dbReference>
<organism evidence="2 3">
    <name type="scientific">Deinococcus radiopugnans ATCC 19172</name>
    <dbReference type="NCBI Taxonomy" id="585398"/>
    <lineage>
        <taxon>Bacteria</taxon>
        <taxon>Thermotogati</taxon>
        <taxon>Deinococcota</taxon>
        <taxon>Deinococci</taxon>
        <taxon>Deinococcales</taxon>
        <taxon>Deinococcaceae</taxon>
        <taxon>Deinococcus</taxon>
    </lineage>
</organism>
<dbReference type="EMBL" id="JACHEW010000020">
    <property type="protein sequence ID" value="MBB6017888.1"/>
    <property type="molecule type" value="Genomic_DNA"/>
</dbReference>
<name>A0A5C4Y0B6_9DEIO</name>